<dbReference type="Gene3D" id="1.10.10.60">
    <property type="entry name" value="Homeodomain-like"/>
    <property type="match status" value="1"/>
</dbReference>
<dbReference type="SUPFAM" id="SSF55136">
    <property type="entry name" value="Probable bacterial effector-binding domain"/>
    <property type="match status" value="1"/>
</dbReference>
<dbReference type="GO" id="GO:0043565">
    <property type="term" value="F:sequence-specific DNA binding"/>
    <property type="evidence" value="ECO:0007669"/>
    <property type="project" value="InterPro"/>
</dbReference>
<dbReference type="STRING" id="1229783.C273_02985"/>
<gene>
    <name evidence="5" type="ORF">C273_02985</name>
</gene>
<keyword evidence="6" id="KW-1185">Reference proteome</keyword>
<dbReference type="PROSITE" id="PS01124">
    <property type="entry name" value="HTH_ARAC_FAMILY_2"/>
    <property type="match status" value="1"/>
</dbReference>
<dbReference type="RefSeq" id="WP_009382474.1">
    <property type="nucleotide sequence ID" value="NZ_AMSQ01000004.1"/>
</dbReference>
<dbReference type="InterPro" id="IPR018060">
    <property type="entry name" value="HTH_AraC"/>
</dbReference>
<evidence type="ECO:0000259" key="4">
    <source>
        <dbReference type="PROSITE" id="PS01124"/>
    </source>
</evidence>
<dbReference type="OrthoDB" id="9801123at2"/>
<feature type="domain" description="HTH araC/xylS-type" evidence="4">
    <location>
        <begin position="8"/>
        <end position="106"/>
    </location>
</feature>
<dbReference type="GO" id="GO:0003700">
    <property type="term" value="F:DNA-binding transcription factor activity"/>
    <property type="evidence" value="ECO:0007669"/>
    <property type="project" value="InterPro"/>
</dbReference>
<evidence type="ECO:0000313" key="6">
    <source>
        <dbReference type="Proteomes" id="UP000009885"/>
    </source>
</evidence>
<dbReference type="InterPro" id="IPR029441">
    <property type="entry name" value="Cass2"/>
</dbReference>
<keyword evidence="1" id="KW-0805">Transcription regulation</keyword>
<dbReference type="PANTHER" id="PTHR47504:SF5">
    <property type="entry name" value="RIGHT ORIGIN-BINDING PROTEIN"/>
    <property type="match status" value="1"/>
</dbReference>
<dbReference type="InterPro" id="IPR050959">
    <property type="entry name" value="MarA-like"/>
</dbReference>
<dbReference type="InterPro" id="IPR011256">
    <property type="entry name" value="Reg_factor_effector_dom_sf"/>
</dbReference>
<dbReference type="InterPro" id="IPR010499">
    <property type="entry name" value="AraC_E-bd"/>
</dbReference>
<dbReference type="Proteomes" id="UP000009885">
    <property type="component" value="Unassembled WGS sequence"/>
</dbReference>
<dbReference type="Pfam" id="PF12833">
    <property type="entry name" value="HTH_18"/>
    <property type="match status" value="1"/>
</dbReference>
<evidence type="ECO:0000256" key="1">
    <source>
        <dbReference type="ARBA" id="ARBA00023015"/>
    </source>
</evidence>
<proteinExistence type="predicted"/>
<dbReference type="EMBL" id="AMSQ01000004">
    <property type="protein sequence ID" value="EKU49827.1"/>
    <property type="molecule type" value="Genomic_DNA"/>
</dbReference>
<dbReference type="InterPro" id="IPR009057">
    <property type="entry name" value="Homeodomain-like_sf"/>
</dbReference>
<accession>K9B4U3</accession>
<dbReference type="PANTHER" id="PTHR47504">
    <property type="entry name" value="RIGHT ORIGIN-BINDING PROTEIN"/>
    <property type="match status" value="1"/>
</dbReference>
<organism evidence="5 6">
    <name type="scientific">Staphylococcus massiliensis S46</name>
    <dbReference type="NCBI Taxonomy" id="1229783"/>
    <lineage>
        <taxon>Bacteria</taxon>
        <taxon>Bacillati</taxon>
        <taxon>Bacillota</taxon>
        <taxon>Bacilli</taxon>
        <taxon>Bacillales</taxon>
        <taxon>Staphylococcaceae</taxon>
        <taxon>Staphylococcus</taxon>
    </lineage>
</organism>
<dbReference type="eggNOG" id="COG3708">
    <property type="taxonomic scope" value="Bacteria"/>
</dbReference>
<dbReference type="AlphaFoldDB" id="K9B4U3"/>
<dbReference type="SMART" id="SM00342">
    <property type="entry name" value="HTH_ARAC"/>
    <property type="match status" value="1"/>
</dbReference>
<dbReference type="Pfam" id="PF14526">
    <property type="entry name" value="Cass2"/>
    <property type="match status" value="1"/>
</dbReference>
<comment type="caution">
    <text evidence="5">The sequence shown here is derived from an EMBL/GenBank/DDBJ whole genome shotgun (WGS) entry which is preliminary data.</text>
</comment>
<dbReference type="SUPFAM" id="SSF46689">
    <property type="entry name" value="Homeodomain-like"/>
    <property type="match status" value="2"/>
</dbReference>
<reference evidence="5 6" key="1">
    <citation type="journal article" date="2013" name="Genome Announc.">
        <title>Genome Sequence of Staphylococcus massiliensis Strain S46, Isolated from the Surface of Healthy Human Skin.</title>
        <authorList>
            <person name="Srivastav R."/>
            <person name="Singh A."/>
            <person name="Jangir P.K."/>
            <person name="Kumari C."/>
            <person name="Muduli S."/>
            <person name="Sharma R."/>
        </authorList>
    </citation>
    <scope>NUCLEOTIDE SEQUENCE [LARGE SCALE GENOMIC DNA]</scope>
    <source>
        <strain evidence="5 6">S46</strain>
    </source>
</reference>
<evidence type="ECO:0000256" key="2">
    <source>
        <dbReference type="ARBA" id="ARBA00023125"/>
    </source>
</evidence>
<protein>
    <submittedName>
        <fullName evidence="5">AraC family transcriptional regulator</fullName>
    </submittedName>
</protein>
<evidence type="ECO:0000256" key="3">
    <source>
        <dbReference type="ARBA" id="ARBA00023163"/>
    </source>
</evidence>
<dbReference type="PATRIC" id="fig|1229783.3.peg.604"/>
<keyword evidence="2" id="KW-0238">DNA-binding</keyword>
<evidence type="ECO:0000313" key="5">
    <source>
        <dbReference type="EMBL" id="EKU49827.1"/>
    </source>
</evidence>
<sequence length="292" mass="34153">MNVINQLQQAIVYIEDRLLEPFDLQELSDYVGLSPYHLEQAFKMILGLSPKDYHYARKMTVAAHEILHTSGRLIDLAKRFGYPDMNQFAHDFSSHHDISPIQVKTKQDRLNIQKRLYIKLSATEKKPYRYKLENLSDISLVGQSRFVPTDDLSQHFLIPDFLEDLSLSGDLDDIIKYNDCSPHELFVVSCPLDNGLELFIGVPSERYPDHLESRLLPERHYAMFNLEGEIDYVTTEAWHYIETRLELNLPYERDSLYVEVYPLDLSFDHPYTKAQLWVPIQKDNLGMDEDII</sequence>
<dbReference type="eggNOG" id="COG2207">
    <property type="taxonomic scope" value="Bacteria"/>
</dbReference>
<keyword evidence="3" id="KW-0804">Transcription</keyword>
<dbReference type="Gene3D" id="3.20.80.10">
    <property type="entry name" value="Regulatory factor, effector binding domain"/>
    <property type="match status" value="1"/>
</dbReference>
<dbReference type="SMART" id="SM00871">
    <property type="entry name" value="AraC_E_bind"/>
    <property type="match status" value="1"/>
</dbReference>
<name>K9B4U3_9STAP</name>